<name>A0A090KVT9_STRRB</name>
<reference evidence="2" key="2">
    <citation type="submission" date="2014-09" db="EMBL/GenBank/DDBJ databases">
        <authorList>
            <person name="Aslett A.Martin."/>
        </authorList>
    </citation>
    <scope>NUCLEOTIDE SEQUENCE</scope>
    <source>
        <strain evidence="2">ED321 Heterogonic</strain>
    </source>
</reference>
<dbReference type="Proteomes" id="UP000035682">
    <property type="component" value="Unplaced"/>
</dbReference>
<dbReference type="Gene3D" id="1.10.10.1450">
    <property type="match status" value="1"/>
</dbReference>
<dbReference type="Pfam" id="PF17906">
    <property type="entry name" value="HTH_48"/>
    <property type="match status" value="1"/>
</dbReference>
<evidence type="ECO:0000313" key="3">
    <source>
        <dbReference type="Proteomes" id="UP000035682"/>
    </source>
</evidence>
<evidence type="ECO:0000313" key="5">
    <source>
        <dbReference type="WormBase" id="SRAE_0000065800"/>
    </source>
</evidence>
<accession>A0A090KVT9</accession>
<feature type="domain" description="Mos1 transposase HTH" evidence="1">
    <location>
        <begin position="6"/>
        <end position="34"/>
    </location>
</feature>
<evidence type="ECO:0000313" key="4">
    <source>
        <dbReference type="WBParaSite" id="SRAE_0000065800.1"/>
    </source>
</evidence>
<gene>
    <name evidence="2 4 5" type="ORF">SRAE_0000065800</name>
</gene>
<protein>
    <submittedName>
        <fullName evidence="4">HTH_48 domain-containing protein</fullName>
    </submittedName>
</protein>
<dbReference type="InterPro" id="IPR041426">
    <property type="entry name" value="Mos1_HTH"/>
</dbReference>
<dbReference type="RefSeq" id="XP_024500745.1">
    <property type="nucleotide sequence ID" value="XM_024646577.1"/>
</dbReference>
<dbReference type="OrthoDB" id="616263at2759"/>
<dbReference type="AlphaFoldDB" id="A0A090KVT9"/>
<organism evidence="2">
    <name type="scientific">Strongyloides ratti</name>
    <name type="common">Parasitic roundworm</name>
    <dbReference type="NCBI Taxonomy" id="34506"/>
    <lineage>
        <taxon>Eukaryota</taxon>
        <taxon>Metazoa</taxon>
        <taxon>Ecdysozoa</taxon>
        <taxon>Nematoda</taxon>
        <taxon>Chromadorea</taxon>
        <taxon>Rhabditida</taxon>
        <taxon>Tylenchina</taxon>
        <taxon>Panagrolaimomorpha</taxon>
        <taxon>Strongyloidoidea</taxon>
        <taxon>Strongyloididae</taxon>
        <taxon>Strongyloides</taxon>
    </lineage>
</organism>
<dbReference type="EMBL" id="LN609410">
    <property type="protein sequence ID" value="CEF61536.1"/>
    <property type="molecule type" value="Genomic_DNA"/>
</dbReference>
<keyword evidence="3" id="KW-1185">Reference proteome</keyword>
<dbReference type="WBParaSite" id="SRAE_0000065800.1">
    <property type="protein sequence ID" value="SRAE_0000065800.1"/>
    <property type="gene ID" value="WBGene00256406"/>
</dbReference>
<evidence type="ECO:0000313" key="2">
    <source>
        <dbReference type="EMBL" id="CEF61536.1"/>
    </source>
</evidence>
<dbReference type="CTD" id="36373904"/>
<reference evidence="4" key="3">
    <citation type="submission" date="2020-12" db="UniProtKB">
        <authorList>
            <consortium name="WormBaseParasite"/>
        </authorList>
    </citation>
    <scope>IDENTIFICATION</scope>
</reference>
<dbReference type="GeneID" id="36373904"/>
<proteinExistence type="predicted"/>
<sequence>MLCTSEIRTIFLYEFKKGTSASKTARNINEAFGKKLNIKLKMYVRCPKCFYFCDSENSVKVHVENFELHFFQHHHSKCRRLKKNLCIEDSCIEYRDQWLAFYENI</sequence>
<evidence type="ECO:0000259" key="1">
    <source>
        <dbReference type="Pfam" id="PF17906"/>
    </source>
</evidence>
<reference evidence="3" key="1">
    <citation type="submission" date="2014-09" db="EMBL/GenBank/DDBJ databases">
        <authorList>
            <person name="Martin A.A."/>
        </authorList>
    </citation>
    <scope>NUCLEOTIDE SEQUENCE</scope>
    <source>
        <strain evidence="3">ED321</strain>
    </source>
</reference>
<dbReference type="WormBase" id="SRAE_0000065800">
    <property type="protein sequence ID" value="SRP10998"/>
    <property type="gene ID" value="WBGene00256406"/>
</dbReference>